<dbReference type="AlphaFoldDB" id="A0AAV1GDZ2"/>
<dbReference type="PANTHER" id="PTHR19446">
    <property type="entry name" value="REVERSE TRANSCRIPTASES"/>
    <property type="match status" value="1"/>
</dbReference>
<dbReference type="InterPro" id="IPR043502">
    <property type="entry name" value="DNA/RNA_pol_sf"/>
</dbReference>
<protein>
    <submittedName>
        <fullName evidence="3">Uncharacterized protein LOC111834513</fullName>
    </submittedName>
</protein>
<keyword evidence="4" id="KW-1185">Reference proteome</keyword>
<dbReference type="PROSITE" id="PS50878">
    <property type="entry name" value="RT_POL"/>
    <property type="match status" value="1"/>
</dbReference>
<evidence type="ECO:0000313" key="4">
    <source>
        <dbReference type="Proteomes" id="UP001178508"/>
    </source>
</evidence>
<name>A0AAV1GDZ2_XYRNO</name>
<dbReference type="SUPFAM" id="SSF56672">
    <property type="entry name" value="DNA/RNA polymerases"/>
    <property type="match status" value="1"/>
</dbReference>
<evidence type="ECO:0000259" key="2">
    <source>
        <dbReference type="PROSITE" id="PS50878"/>
    </source>
</evidence>
<dbReference type="Proteomes" id="UP001178508">
    <property type="component" value="Chromosome 14"/>
</dbReference>
<proteinExistence type="predicted"/>
<dbReference type="InterPro" id="IPR000477">
    <property type="entry name" value="RT_dom"/>
</dbReference>
<reference evidence="3" key="1">
    <citation type="submission" date="2023-08" db="EMBL/GenBank/DDBJ databases">
        <authorList>
            <person name="Alioto T."/>
            <person name="Alioto T."/>
            <person name="Gomez Garrido J."/>
        </authorList>
    </citation>
    <scope>NUCLEOTIDE SEQUENCE</scope>
</reference>
<evidence type="ECO:0000256" key="1">
    <source>
        <dbReference type="SAM" id="MobiDB-lite"/>
    </source>
</evidence>
<feature type="domain" description="Reverse transcriptase" evidence="2">
    <location>
        <begin position="1"/>
        <end position="214"/>
    </location>
</feature>
<dbReference type="EMBL" id="OY660877">
    <property type="protein sequence ID" value="CAJ1071380.1"/>
    <property type="molecule type" value="Genomic_DNA"/>
</dbReference>
<accession>A0AAV1GDZ2</accession>
<evidence type="ECO:0000313" key="3">
    <source>
        <dbReference type="EMBL" id="CAJ1071380.1"/>
    </source>
</evidence>
<gene>
    <name evidence="3" type="ORF">XNOV1_A037237</name>
</gene>
<feature type="region of interest" description="Disordered" evidence="1">
    <location>
        <begin position="265"/>
        <end position="329"/>
    </location>
</feature>
<organism evidence="3 4">
    <name type="scientific">Xyrichtys novacula</name>
    <name type="common">Pearly razorfish</name>
    <name type="synonym">Hemipteronotus novacula</name>
    <dbReference type="NCBI Taxonomy" id="13765"/>
    <lineage>
        <taxon>Eukaryota</taxon>
        <taxon>Metazoa</taxon>
        <taxon>Chordata</taxon>
        <taxon>Craniata</taxon>
        <taxon>Vertebrata</taxon>
        <taxon>Euteleostomi</taxon>
        <taxon>Actinopterygii</taxon>
        <taxon>Neopterygii</taxon>
        <taxon>Teleostei</taxon>
        <taxon>Neoteleostei</taxon>
        <taxon>Acanthomorphata</taxon>
        <taxon>Eupercaria</taxon>
        <taxon>Labriformes</taxon>
        <taxon>Labridae</taxon>
        <taxon>Xyrichtys</taxon>
    </lineage>
</organism>
<dbReference type="Pfam" id="PF00078">
    <property type="entry name" value="RVT_1"/>
    <property type="match status" value="1"/>
</dbReference>
<sequence length="329" mass="36992">MIISQFLLDYGQSYPELSNRRLLTNRRHTQEDLHVVWLDLANAFGSFPHQLITYALSFFHVPPCVQNLVAKYFNNLHICYTTRDITTDWHQLEKGIAMGCAISPILFTVAFEILLIGGRQMVRGVRAQTGQRLPAMRCYMDDVTTLLQTAACTARLLKQLEELLAWARMKIKPPKSRSLSIRKGTRNNIIVFTVASERIPLLVEAPVRSLGRMYTADLSDKNMASAVTAQLQEDLHKIDQCPLPGKFKVWCYQFTLFTLVPPPNVAPETQRHHHEHGPEAGGKGQQLHPEVARPSSIPLLHGTVREKRPPAPTTVHKAGVQKGEGEAPL</sequence>